<dbReference type="InterPro" id="IPR029069">
    <property type="entry name" value="HotDog_dom_sf"/>
</dbReference>
<dbReference type="GO" id="GO:0006633">
    <property type="term" value="P:fatty acid biosynthetic process"/>
    <property type="evidence" value="ECO:0007669"/>
    <property type="project" value="TreeGrafter"/>
</dbReference>
<reference evidence="2 3" key="1">
    <citation type="journal article" date="2014" name="Int. J. Syst. Evol. Microbiol.">
        <title>Phaeodactylibacter xiamenensis gen. nov., sp. nov., a member of the family Saprospiraceae isolated from the marine alga Phaeodactylum tricornutum.</title>
        <authorList>
            <person name="Chen Z.Jr."/>
            <person name="Lei X."/>
            <person name="Lai Q."/>
            <person name="Li Y."/>
            <person name="Zhang B."/>
            <person name="Zhang J."/>
            <person name="Zhang H."/>
            <person name="Yang L."/>
            <person name="Zheng W."/>
            <person name="Tian Y."/>
            <person name="Yu Z."/>
            <person name="Xu H.Jr."/>
            <person name="Zheng T."/>
        </authorList>
    </citation>
    <scope>NUCLEOTIDE SEQUENCE [LARGE SCALE GENOMIC DNA]</scope>
    <source>
        <strain evidence="2 3">KD52</strain>
    </source>
</reference>
<dbReference type="AlphaFoldDB" id="A0A098SC12"/>
<dbReference type="OrthoDB" id="9801625at2"/>
<sequence length="137" mass="15154">MPKVTLNSTHEFTKTFHAEDVALFAGLSQDDNPIHLDEAYAKDTVFKARVVHGVLLLSMFSKIFGTIYPGQGGIYMSQSAEFLRPAYIGDELTAKATLTSFEDKKKQGVFSCQAFNSRGKLLLNGEAKILFPKAFEV</sequence>
<dbReference type="GO" id="GO:0019171">
    <property type="term" value="F:(3R)-hydroxyacyl-[acyl-carrier-protein] dehydratase activity"/>
    <property type="evidence" value="ECO:0007669"/>
    <property type="project" value="TreeGrafter"/>
</dbReference>
<dbReference type="PANTHER" id="PTHR43437:SF3">
    <property type="entry name" value="HYDROXYACYL-THIOESTER DEHYDRATASE TYPE 2, MITOCHONDRIAL"/>
    <property type="match status" value="1"/>
</dbReference>
<dbReference type="InterPro" id="IPR050965">
    <property type="entry name" value="UPF0336/Enoyl-CoA_hydratase"/>
</dbReference>
<dbReference type="CDD" id="cd03449">
    <property type="entry name" value="R_hydratase"/>
    <property type="match status" value="1"/>
</dbReference>
<comment type="caution">
    <text evidence="2">The sequence shown here is derived from an EMBL/GenBank/DDBJ whole genome shotgun (WGS) entry which is preliminary data.</text>
</comment>
<accession>A0A098SC12</accession>
<feature type="domain" description="MaoC-like" evidence="1">
    <location>
        <begin position="13"/>
        <end position="107"/>
    </location>
</feature>
<proteinExistence type="predicted"/>
<name>A0A098SC12_9BACT</name>
<dbReference type="PANTHER" id="PTHR43437">
    <property type="entry name" value="HYDROXYACYL-THIOESTER DEHYDRATASE TYPE 2, MITOCHONDRIAL-RELATED"/>
    <property type="match status" value="1"/>
</dbReference>
<organism evidence="2 3">
    <name type="scientific">Phaeodactylibacter xiamenensis</name>
    <dbReference type="NCBI Taxonomy" id="1524460"/>
    <lineage>
        <taxon>Bacteria</taxon>
        <taxon>Pseudomonadati</taxon>
        <taxon>Bacteroidota</taxon>
        <taxon>Saprospiria</taxon>
        <taxon>Saprospirales</taxon>
        <taxon>Haliscomenobacteraceae</taxon>
        <taxon>Phaeodactylibacter</taxon>
    </lineage>
</organism>
<dbReference type="Gene3D" id="3.10.129.10">
    <property type="entry name" value="Hotdog Thioesterase"/>
    <property type="match status" value="1"/>
</dbReference>
<protein>
    <recommendedName>
        <fullName evidence="1">MaoC-like domain-containing protein</fullName>
    </recommendedName>
</protein>
<dbReference type="STRING" id="1524460.IX84_07815"/>
<evidence type="ECO:0000313" key="3">
    <source>
        <dbReference type="Proteomes" id="UP000029736"/>
    </source>
</evidence>
<dbReference type="RefSeq" id="WP_044218712.1">
    <property type="nucleotide sequence ID" value="NZ_JBKAGJ010000006.1"/>
</dbReference>
<keyword evidence="3" id="KW-1185">Reference proteome</keyword>
<dbReference type="Pfam" id="PF01575">
    <property type="entry name" value="MaoC_dehydratas"/>
    <property type="match status" value="1"/>
</dbReference>
<dbReference type="EMBL" id="JPOS01000018">
    <property type="protein sequence ID" value="KGE88577.1"/>
    <property type="molecule type" value="Genomic_DNA"/>
</dbReference>
<dbReference type="Proteomes" id="UP000029736">
    <property type="component" value="Unassembled WGS sequence"/>
</dbReference>
<evidence type="ECO:0000259" key="1">
    <source>
        <dbReference type="Pfam" id="PF01575"/>
    </source>
</evidence>
<gene>
    <name evidence="2" type="ORF">IX84_07815</name>
</gene>
<evidence type="ECO:0000313" key="2">
    <source>
        <dbReference type="EMBL" id="KGE88577.1"/>
    </source>
</evidence>
<dbReference type="SUPFAM" id="SSF54637">
    <property type="entry name" value="Thioesterase/thiol ester dehydrase-isomerase"/>
    <property type="match status" value="1"/>
</dbReference>
<dbReference type="InterPro" id="IPR002539">
    <property type="entry name" value="MaoC-like_dom"/>
</dbReference>